<reference evidence="1 2" key="1">
    <citation type="journal article" date="2023" name="Microbiol. Resour. Announc.">
        <title>Complete Genome Sequence of Imperialibacter roseus strain P4T.</title>
        <authorList>
            <person name="Tizabi D.R."/>
            <person name="Bachvaroff T."/>
            <person name="Hill R.T."/>
        </authorList>
    </citation>
    <scope>NUCLEOTIDE SEQUENCE [LARGE SCALE GENOMIC DNA]</scope>
    <source>
        <strain evidence="1 2">P4T</strain>
    </source>
</reference>
<dbReference type="EMBL" id="CP136051">
    <property type="protein sequence ID" value="WOK07965.1"/>
    <property type="molecule type" value="Genomic_DNA"/>
</dbReference>
<name>A0ABZ0ISG8_9BACT</name>
<protein>
    <submittedName>
        <fullName evidence="1">DUF1059 domain-containing protein</fullName>
    </submittedName>
</protein>
<dbReference type="Proteomes" id="UP001302349">
    <property type="component" value="Chromosome"/>
</dbReference>
<accession>A0ABZ0ISG8</accession>
<sequence length="80" mass="9058">MMKTMTCRQLGGACDKAFQAATFDEIAQLSKTHGTEMFKKGDAAHLEAMQAMSELMKSPDKMKAWFEAKKREFETLPDHL</sequence>
<evidence type="ECO:0000313" key="2">
    <source>
        <dbReference type="Proteomes" id="UP001302349"/>
    </source>
</evidence>
<proteinExistence type="predicted"/>
<gene>
    <name evidence="1" type="ORF">RT717_04890</name>
</gene>
<organism evidence="1 2">
    <name type="scientific">Imperialibacter roseus</name>
    <dbReference type="NCBI Taxonomy" id="1324217"/>
    <lineage>
        <taxon>Bacteria</taxon>
        <taxon>Pseudomonadati</taxon>
        <taxon>Bacteroidota</taxon>
        <taxon>Cytophagia</taxon>
        <taxon>Cytophagales</taxon>
        <taxon>Flammeovirgaceae</taxon>
        <taxon>Imperialibacter</taxon>
    </lineage>
</organism>
<dbReference type="RefSeq" id="WP_317490613.1">
    <property type="nucleotide sequence ID" value="NZ_CP136051.1"/>
</dbReference>
<keyword evidence="2" id="KW-1185">Reference proteome</keyword>
<evidence type="ECO:0000313" key="1">
    <source>
        <dbReference type="EMBL" id="WOK07965.1"/>
    </source>
</evidence>